<protein>
    <submittedName>
        <fullName evidence="2">Allantoin permease</fullName>
    </submittedName>
</protein>
<reference evidence="2 3" key="1">
    <citation type="submission" date="2020-04" db="EMBL/GenBank/DDBJ databases">
        <title>Knoellia sp. isolate from air conditioner.</title>
        <authorList>
            <person name="Chea S."/>
            <person name="Kim D.-U."/>
        </authorList>
    </citation>
    <scope>NUCLEOTIDE SEQUENCE [LARGE SCALE GENOMIC DNA]</scope>
    <source>
        <strain evidence="2 3">DB2414S</strain>
    </source>
</reference>
<feature type="transmembrane region" description="Helical" evidence="1">
    <location>
        <begin position="68"/>
        <end position="90"/>
    </location>
</feature>
<feature type="transmembrane region" description="Helical" evidence="1">
    <location>
        <begin position="102"/>
        <end position="124"/>
    </location>
</feature>
<dbReference type="PANTHER" id="PTHR30569">
    <property type="entry name" value="CYTOSINE TRANSPORTER CODB"/>
    <property type="match status" value="1"/>
</dbReference>
<sequence length="473" mass="50602">MPSAPQQRLDVDDVASHEGVDAATHAIPDSARSGRLSLTMAWWGVCSALFYIFLAATLATAYGTVNTVIAMVLTVITYGLVNGLLARYAVGTGLSVALFSRVLFGRVGALLATAIFSLTAIYYAIFEGSVIAVAASKVVGGLDYGTACIIVVAYSVLLVFGSVQRFLDKLNGVLLPLYLLGLVAAVVATVVKYGYSNAWLTFEPAGGASSTGWLQAYVAYMGVWVLMMFTFDYARFGARKDVDYHARINFGVPFYVVTFLVNGLVGIFLITSGEVAEVSETGVVDQLLTVLGGWVALAFIWATQTRINSANYYLATVNMQAFFQRLGLSLAKGVWAVVVGVVVLVLMRATDVFSYILNALNYQGIFVTGWVAIAVTHILSPAYRRLFGDRVVYRAEDVPGLNPAGLAAWIAGAGLGLLMVLTGVGATWAPVVTVVVSAGLYAALLRFGRRSWFERVAVDDQRLADRPEEPAPA</sequence>
<gene>
    <name evidence="2" type="ORF">HJG52_06400</name>
</gene>
<feature type="transmembrane region" description="Helical" evidence="1">
    <location>
        <begin position="248"/>
        <end position="271"/>
    </location>
</feature>
<feature type="transmembrane region" description="Helical" evidence="1">
    <location>
        <begin position="322"/>
        <end position="347"/>
    </location>
</feature>
<feature type="transmembrane region" description="Helical" evidence="1">
    <location>
        <begin position="175"/>
        <end position="195"/>
    </location>
</feature>
<keyword evidence="1" id="KW-0472">Membrane</keyword>
<evidence type="ECO:0000313" key="3">
    <source>
        <dbReference type="Proteomes" id="UP000588586"/>
    </source>
</evidence>
<keyword evidence="3" id="KW-1185">Reference proteome</keyword>
<dbReference type="EMBL" id="JABEPQ010000001">
    <property type="protein sequence ID" value="NNM45635.1"/>
    <property type="molecule type" value="Genomic_DNA"/>
</dbReference>
<dbReference type="InterPro" id="IPR030191">
    <property type="entry name" value="CodB"/>
</dbReference>
<comment type="caution">
    <text evidence="2">The sequence shown here is derived from an EMBL/GenBank/DDBJ whole genome shotgun (WGS) entry which is preliminary data.</text>
</comment>
<feature type="transmembrane region" description="Helical" evidence="1">
    <location>
        <begin position="400"/>
        <end position="421"/>
    </location>
</feature>
<feature type="transmembrane region" description="Helical" evidence="1">
    <location>
        <begin position="144"/>
        <end position="163"/>
    </location>
</feature>
<accession>A0A849HCH6</accession>
<keyword evidence="1" id="KW-0812">Transmembrane</keyword>
<organism evidence="2 3">
    <name type="scientific">Knoellia koreensis</name>
    <dbReference type="NCBI Taxonomy" id="2730921"/>
    <lineage>
        <taxon>Bacteria</taxon>
        <taxon>Bacillati</taxon>
        <taxon>Actinomycetota</taxon>
        <taxon>Actinomycetes</taxon>
        <taxon>Micrococcales</taxon>
        <taxon>Intrasporangiaceae</taxon>
        <taxon>Knoellia</taxon>
    </lineage>
</organism>
<feature type="transmembrane region" description="Helical" evidence="1">
    <location>
        <begin position="427"/>
        <end position="445"/>
    </location>
</feature>
<proteinExistence type="predicted"/>
<dbReference type="RefSeq" id="WP_171242631.1">
    <property type="nucleotide sequence ID" value="NZ_JABEPQ010000001.1"/>
</dbReference>
<dbReference type="GO" id="GO:0005886">
    <property type="term" value="C:plasma membrane"/>
    <property type="evidence" value="ECO:0007669"/>
    <property type="project" value="TreeGrafter"/>
</dbReference>
<keyword evidence="1" id="KW-1133">Transmembrane helix</keyword>
<dbReference type="AlphaFoldDB" id="A0A849HCH6"/>
<feature type="transmembrane region" description="Helical" evidence="1">
    <location>
        <begin position="215"/>
        <end position="236"/>
    </location>
</feature>
<evidence type="ECO:0000313" key="2">
    <source>
        <dbReference type="EMBL" id="NNM45635.1"/>
    </source>
</evidence>
<dbReference type="GO" id="GO:0015209">
    <property type="term" value="F:cytosine transmembrane transporter activity"/>
    <property type="evidence" value="ECO:0007669"/>
    <property type="project" value="InterPro"/>
</dbReference>
<name>A0A849HCH6_9MICO</name>
<feature type="transmembrane region" description="Helical" evidence="1">
    <location>
        <begin position="283"/>
        <end position="302"/>
    </location>
</feature>
<feature type="transmembrane region" description="Helical" evidence="1">
    <location>
        <begin position="40"/>
        <end position="62"/>
    </location>
</feature>
<dbReference type="Proteomes" id="UP000588586">
    <property type="component" value="Unassembled WGS sequence"/>
</dbReference>
<evidence type="ECO:0000256" key="1">
    <source>
        <dbReference type="SAM" id="Phobius"/>
    </source>
</evidence>
<feature type="transmembrane region" description="Helical" evidence="1">
    <location>
        <begin position="359"/>
        <end position="379"/>
    </location>
</feature>
<dbReference type="Gene3D" id="1.10.4160.10">
    <property type="entry name" value="Hydantoin permease"/>
    <property type="match status" value="1"/>
</dbReference>
<dbReference type="PANTHER" id="PTHR30569:SF0">
    <property type="entry name" value="CYTOSINE PERMEASE"/>
    <property type="match status" value="1"/>
</dbReference>